<reference evidence="6 7" key="1">
    <citation type="submission" date="2023-05" db="EMBL/GenBank/DDBJ databases">
        <title>[ruminococcus] sp. nov., isolated from a pig farm feces dump.</title>
        <authorList>
            <person name="Chang Y.-H."/>
        </authorList>
    </citation>
    <scope>NUCLEOTIDE SEQUENCE [LARGE SCALE GENOMIC DNA]</scope>
    <source>
        <strain evidence="6 7">YH-rum2234</strain>
    </source>
</reference>
<sequence length="287" mass="31570">MELEIRSLIKNYGKKQALKGLSVTLTEGVYGFLGPNGAGKSTFMNILTGNLKATSGQIFYNGEDIGKLGREFRGVLGYMPQQQALYPNFTAAGFLSYMAALRDMKKERAKKRIPEVLSQVGLSEVAGDKIRSFSGGMKQRLLIAQAVLDEPKILVLDEPTAGLDPKQRIAIRNLISEMAAGKIVLIATHVVTDVESVANRILLIREGELLADSSREELTASLSGMVWEVTIPQEALEEISGQYLVGNVSREGSTLFVRVISENKPEKWAPAPVRPGLEDVYLYYFKE</sequence>
<dbReference type="PANTHER" id="PTHR43335:SF2">
    <property type="entry name" value="ABC TRANSPORTER, ATP-BINDING PROTEIN"/>
    <property type="match status" value="1"/>
</dbReference>
<accession>A0AAP4BCB3</accession>
<dbReference type="PANTHER" id="PTHR43335">
    <property type="entry name" value="ABC TRANSPORTER, ATP-BINDING PROTEIN"/>
    <property type="match status" value="1"/>
</dbReference>
<evidence type="ECO:0000256" key="1">
    <source>
        <dbReference type="ARBA" id="ARBA00005417"/>
    </source>
</evidence>
<keyword evidence="3" id="KW-0547">Nucleotide-binding</keyword>
<evidence type="ECO:0000256" key="3">
    <source>
        <dbReference type="ARBA" id="ARBA00022741"/>
    </source>
</evidence>
<name>A0AAP4BCB3_9FIRM</name>
<evidence type="ECO:0000256" key="4">
    <source>
        <dbReference type="ARBA" id="ARBA00022840"/>
    </source>
</evidence>
<feature type="domain" description="ABC transporter" evidence="5">
    <location>
        <begin position="3"/>
        <end position="231"/>
    </location>
</feature>
<dbReference type="GO" id="GO:0005524">
    <property type="term" value="F:ATP binding"/>
    <property type="evidence" value="ECO:0007669"/>
    <property type="project" value="UniProtKB-KW"/>
</dbReference>
<dbReference type="SMART" id="SM00382">
    <property type="entry name" value="AAA"/>
    <property type="match status" value="1"/>
</dbReference>
<gene>
    <name evidence="6" type="ORF">QJ036_06230</name>
</gene>
<keyword evidence="4 6" id="KW-0067">ATP-binding</keyword>
<dbReference type="Pfam" id="PF00005">
    <property type="entry name" value="ABC_tran"/>
    <property type="match status" value="1"/>
</dbReference>
<keyword evidence="7" id="KW-1185">Reference proteome</keyword>
<dbReference type="PROSITE" id="PS50893">
    <property type="entry name" value="ABC_TRANSPORTER_2"/>
    <property type="match status" value="1"/>
</dbReference>
<dbReference type="InterPro" id="IPR017871">
    <property type="entry name" value="ABC_transporter-like_CS"/>
</dbReference>
<protein>
    <submittedName>
        <fullName evidence="6">ABC transporter ATP-binding protein</fullName>
    </submittedName>
</protein>
<dbReference type="Proteomes" id="UP001300383">
    <property type="component" value="Unassembled WGS sequence"/>
</dbReference>
<proteinExistence type="inferred from homology"/>
<organism evidence="6 7">
    <name type="scientific">Fusibacillus kribbianus</name>
    <dbReference type="NCBI Taxonomy" id="3044208"/>
    <lineage>
        <taxon>Bacteria</taxon>
        <taxon>Bacillati</taxon>
        <taxon>Bacillota</taxon>
        <taxon>Clostridia</taxon>
        <taxon>Lachnospirales</taxon>
        <taxon>Lachnospiraceae</taxon>
        <taxon>Fusibacillus</taxon>
    </lineage>
</organism>
<dbReference type="PROSITE" id="PS00211">
    <property type="entry name" value="ABC_TRANSPORTER_1"/>
    <property type="match status" value="1"/>
</dbReference>
<keyword evidence="2" id="KW-0813">Transport</keyword>
<dbReference type="InterPro" id="IPR003593">
    <property type="entry name" value="AAA+_ATPase"/>
</dbReference>
<dbReference type="InterPro" id="IPR003439">
    <property type="entry name" value="ABC_transporter-like_ATP-bd"/>
</dbReference>
<comment type="caution">
    <text evidence="6">The sequence shown here is derived from an EMBL/GenBank/DDBJ whole genome shotgun (WGS) entry which is preliminary data.</text>
</comment>
<dbReference type="GO" id="GO:0016887">
    <property type="term" value="F:ATP hydrolysis activity"/>
    <property type="evidence" value="ECO:0007669"/>
    <property type="project" value="InterPro"/>
</dbReference>
<evidence type="ECO:0000259" key="5">
    <source>
        <dbReference type="PROSITE" id="PS50893"/>
    </source>
</evidence>
<evidence type="ECO:0000313" key="7">
    <source>
        <dbReference type="Proteomes" id="UP001300383"/>
    </source>
</evidence>
<dbReference type="Gene3D" id="3.40.50.300">
    <property type="entry name" value="P-loop containing nucleotide triphosphate hydrolases"/>
    <property type="match status" value="1"/>
</dbReference>
<dbReference type="SUPFAM" id="SSF52540">
    <property type="entry name" value="P-loop containing nucleoside triphosphate hydrolases"/>
    <property type="match status" value="1"/>
</dbReference>
<dbReference type="InterPro" id="IPR027417">
    <property type="entry name" value="P-loop_NTPase"/>
</dbReference>
<dbReference type="AlphaFoldDB" id="A0AAP4BCB3"/>
<dbReference type="RefSeq" id="WP_283230580.1">
    <property type="nucleotide sequence ID" value="NZ_JASGBQ010000007.1"/>
</dbReference>
<dbReference type="EMBL" id="JASGBQ010000007">
    <property type="protein sequence ID" value="MDI9242076.1"/>
    <property type="molecule type" value="Genomic_DNA"/>
</dbReference>
<evidence type="ECO:0000256" key="2">
    <source>
        <dbReference type="ARBA" id="ARBA00022448"/>
    </source>
</evidence>
<evidence type="ECO:0000313" key="6">
    <source>
        <dbReference type="EMBL" id="MDI9242076.1"/>
    </source>
</evidence>
<comment type="similarity">
    <text evidence="1">Belongs to the ABC transporter superfamily.</text>
</comment>